<dbReference type="EC" id="5.3.3.2" evidence="2"/>
<dbReference type="PANTHER" id="PTHR10885">
    <property type="entry name" value="ISOPENTENYL-DIPHOSPHATE DELTA-ISOMERASE"/>
    <property type="match status" value="1"/>
</dbReference>
<accession>A0A165Z5E3</accession>
<gene>
    <name evidence="2" type="primary">idi</name>
    <name evidence="2" type="ORF">MBCUR_18590</name>
</gene>
<protein>
    <submittedName>
        <fullName evidence="2">Isopentenyl-diphosphate delta-isomerase</fullName>
        <ecNumber evidence="2">5.3.3.2</ecNumber>
    </submittedName>
</protein>
<evidence type="ECO:0000259" key="1">
    <source>
        <dbReference type="PROSITE" id="PS51462"/>
    </source>
</evidence>
<dbReference type="AlphaFoldDB" id="A0A165Z5E3"/>
<dbReference type="PATRIC" id="fig|49547.3.peg.1963"/>
<dbReference type="EMBL" id="LWMV01000220">
    <property type="protein sequence ID" value="KZX10269.1"/>
    <property type="molecule type" value="Genomic_DNA"/>
</dbReference>
<dbReference type="Gene3D" id="3.90.79.10">
    <property type="entry name" value="Nucleoside Triphosphate Pyrophosphohydrolase"/>
    <property type="match status" value="1"/>
</dbReference>
<dbReference type="InterPro" id="IPR015797">
    <property type="entry name" value="NUDIX_hydrolase-like_dom_sf"/>
</dbReference>
<dbReference type="GO" id="GO:0004452">
    <property type="term" value="F:isopentenyl-diphosphate delta-isomerase activity"/>
    <property type="evidence" value="ECO:0007669"/>
    <property type="project" value="UniProtKB-EC"/>
</dbReference>
<keyword evidence="3" id="KW-1185">Reference proteome</keyword>
<dbReference type="CDD" id="cd04692">
    <property type="entry name" value="NUDIX_Hydrolase"/>
    <property type="match status" value="1"/>
</dbReference>
<dbReference type="PROSITE" id="PS51462">
    <property type="entry name" value="NUDIX"/>
    <property type="match status" value="1"/>
</dbReference>
<reference evidence="2 3" key="1">
    <citation type="submission" date="2016-04" db="EMBL/GenBank/DDBJ databases">
        <title>Genome sequence of Methanobrevibacter curvatus DSM 11111.</title>
        <authorList>
            <person name="Poehlein A."/>
            <person name="Seedorf H."/>
            <person name="Daniel R."/>
        </authorList>
    </citation>
    <scope>NUCLEOTIDE SEQUENCE [LARGE SCALE GENOMIC DNA]</scope>
    <source>
        <strain evidence="2 3">DSM 11111</strain>
    </source>
</reference>
<keyword evidence="2" id="KW-0413">Isomerase</keyword>
<dbReference type="PANTHER" id="PTHR10885:SF0">
    <property type="entry name" value="ISOPENTENYL-DIPHOSPHATE DELTA-ISOMERASE"/>
    <property type="match status" value="1"/>
</dbReference>
<comment type="caution">
    <text evidence="2">The sequence shown here is derived from an EMBL/GenBank/DDBJ whole genome shotgun (WGS) entry which is preliminary data.</text>
</comment>
<dbReference type="SUPFAM" id="SSF55811">
    <property type="entry name" value="Nudix"/>
    <property type="match status" value="1"/>
</dbReference>
<name>A0A165Z5E3_9EURY</name>
<proteinExistence type="predicted"/>
<evidence type="ECO:0000313" key="2">
    <source>
        <dbReference type="EMBL" id="KZX10269.1"/>
    </source>
</evidence>
<dbReference type="InterPro" id="IPR000086">
    <property type="entry name" value="NUDIX_hydrolase_dom"/>
</dbReference>
<dbReference type="Proteomes" id="UP000077245">
    <property type="component" value="Unassembled WGS sequence"/>
</dbReference>
<sequence length="245" mass="28980">MDKKGNRIGVIMENNDFKSNNLNEEYYKHNLMAGEEILDIYTRNMKLVGQARRDATHKEGFWHKTFHCWIVQQDKKGNKYILFQRRAKEVLNFPNLLDITVAGHILSNEKEHEFVREINEEIGLDIDFKELMFLGRRYHLNSHMGTINNEISEVYLFESNTDINTYKFQKEEVSGIFKINIKDGLNLFSGKIDEIKAEGILINENEANQFILKKEDFINHNVDNYFLKICIIADLYFKGYEFLHI</sequence>
<evidence type="ECO:0000313" key="3">
    <source>
        <dbReference type="Proteomes" id="UP000077245"/>
    </source>
</evidence>
<feature type="domain" description="Nudix hydrolase" evidence="1">
    <location>
        <begin position="61"/>
        <end position="201"/>
    </location>
</feature>
<organism evidence="2 3">
    <name type="scientific">Methanobrevibacter curvatus</name>
    <dbReference type="NCBI Taxonomy" id="49547"/>
    <lineage>
        <taxon>Archaea</taxon>
        <taxon>Methanobacteriati</taxon>
        <taxon>Methanobacteriota</taxon>
        <taxon>Methanomada group</taxon>
        <taxon>Methanobacteria</taxon>
        <taxon>Methanobacteriales</taxon>
        <taxon>Methanobacteriaceae</taxon>
        <taxon>Methanobrevibacter</taxon>
    </lineage>
</organism>